<dbReference type="Proteomes" id="UP001144978">
    <property type="component" value="Unassembled WGS sequence"/>
</dbReference>
<proteinExistence type="predicted"/>
<accession>A0ACC1NRZ5</accession>
<organism evidence="1 2">
    <name type="scientific">Trametes sanguinea</name>
    <dbReference type="NCBI Taxonomy" id="158606"/>
    <lineage>
        <taxon>Eukaryota</taxon>
        <taxon>Fungi</taxon>
        <taxon>Dikarya</taxon>
        <taxon>Basidiomycota</taxon>
        <taxon>Agaricomycotina</taxon>
        <taxon>Agaricomycetes</taxon>
        <taxon>Polyporales</taxon>
        <taxon>Polyporaceae</taxon>
        <taxon>Trametes</taxon>
    </lineage>
</organism>
<sequence>MEFGSSSPTFPPPEPYELPTSYPRELVPIEEPIVSDLPTLPSPPRKSLLDQWFTASTHVIPVANPRTTPDIPLPTLPKWTANKEEFKASVSKTTDELLLIKEKQWRGELDHLPRGRKPMWNCINRYVRNSSGLAVDNGITLFFAHANGFPKEVCISAFVAHTLGLGIIQAKFGLRWTRAQDVYLYPHLYVRLHPGCAAERLRGVVSRSHP</sequence>
<dbReference type="EMBL" id="JANSHE010004030">
    <property type="protein sequence ID" value="KAJ2981692.1"/>
    <property type="molecule type" value="Genomic_DNA"/>
</dbReference>
<evidence type="ECO:0000313" key="1">
    <source>
        <dbReference type="EMBL" id="KAJ2981692.1"/>
    </source>
</evidence>
<reference evidence="1" key="1">
    <citation type="submission" date="2022-08" db="EMBL/GenBank/DDBJ databases">
        <title>Genome Sequence of Pycnoporus sanguineus.</title>
        <authorList>
            <person name="Buettner E."/>
        </authorList>
    </citation>
    <scope>NUCLEOTIDE SEQUENCE</scope>
    <source>
        <strain evidence="1">CG-C14</strain>
    </source>
</reference>
<comment type="caution">
    <text evidence="1">The sequence shown here is derived from an EMBL/GenBank/DDBJ whole genome shotgun (WGS) entry which is preliminary data.</text>
</comment>
<keyword evidence="2" id="KW-1185">Reference proteome</keyword>
<protein>
    <submittedName>
        <fullName evidence="1">Uncharacterized protein</fullName>
    </submittedName>
</protein>
<evidence type="ECO:0000313" key="2">
    <source>
        <dbReference type="Proteomes" id="UP001144978"/>
    </source>
</evidence>
<gene>
    <name evidence="1" type="ORF">NUW54_g10837</name>
</gene>
<name>A0ACC1NRZ5_9APHY</name>